<dbReference type="Gene3D" id="3.40.50.12580">
    <property type="match status" value="1"/>
</dbReference>
<dbReference type="AlphaFoldDB" id="X1E4W4"/>
<accession>X1E4W4</accession>
<dbReference type="EMBL" id="BART01025695">
    <property type="protein sequence ID" value="GAH03708.1"/>
    <property type="molecule type" value="Genomic_DNA"/>
</dbReference>
<evidence type="ECO:0000313" key="1">
    <source>
        <dbReference type="EMBL" id="GAH03708.1"/>
    </source>
</evidence>
<gene>
    <name evidence="1" type="ORF">S01H4_46059</name>
</gene>
<comment type="caution">
    <text evidence="1">The sequence shown here is derived from an EMBL/GenBank/DDBJ whole genome shotgun (WGS) entry which is preliminary data.</text>
</comment>
<reference evidence="1" key="1">
    <citation type="journal article" date="2014" name="Front. Microbiol.">
        <title>High frequency of phylogenetically diverse reductive dehalogenase-homologous genes in deep subseafloor sedimentary metagenomes.</title>
        <authorList>
            <person name="Kawai M."/>
            <person name="Futagami T."/>
            <person name="Toyoda A."/>
            <person name="Takaki Y."/>
            <person name="Nishi S."/>
            <person name="Hori S."/>
            <person name="Arai W."/>
            <person name="Tsubouchi T."/>
            <person name="Morono Y."/>
            <person name="Uchiyama I."/>
            <person name="Ito T."/>
            <person name="Fujiyama A."/>
            <person name="Inagaki F."/>
            <person name="Takami H."/>
        </authorList>
    </citation>
    <scope>NUCLEOTIDE SEQUENCE</scope>
    <source>
        <strain evidence="1">Expedition CK06-06</strain>
    </source>
</reference>
<proteinExistence type="predicted"/>
<dbReference type="InterPro" id="IPR043148">
    <property type="entry name" value="TagF_C"/>
</dbReference>
<dbReference type="SUPFAM" id="SSF53756">
    <property type="entry name" value="UDP-Glycosyltransferase/glycogen phosphorylase"/>
    <property type="match status" value="1"/>
</dbReference>
<organism evidence="1">
    <name type="scientific">marine sediment metagenome</name>
    <dbReference type="NCBI Taxonomy" id="412755"/>
    <lineage>
        <taxon>unclassified sequences</taxon>
        <taxon>metagenomes</taxon>
        <taxon>ecological metagenomes</taxon>
    </lineage>
</organism>
<feature type="non-terminal residue" evidence="1">
    <location>
        <position position="1"/>
    </location>
</feature>
<sequence>TKHKIPTAAAIFSWDSSSSYGLPGAEVDWITCWSEIQKGELICGADWLPERVNVGGMPPYDGYVSKQWLMKREEYFELHGLDPARKLLTYASSFVNLSPNIQNIQALVNLVNSDQLTATSQVLIRLHPIHMSGFYVEEADQIRVLAKQNTHVHVVEPEPTGGLGYYSFDDMAEKTSMMGLADIFLTVYSTMCVEASFHEKPIISVCIDSTTGWPGKYWLPLSTCPVRRT</sequence>
<protein>
    <submittedName>
        <fullName evidence="1">Uncharacterized protein</fullName>
    </submittedName>
</protein>
<name>X1E4W4_9ZZZZ</name>